<dbReference type="AlphaFoldDB" id="A0A2C9U1K7"/>
<dbReference type="Proteomes" id="UP000091857">
    <property type="component" value="Chromosome 18"/>
</dbReference>
<dbReference type="Gramene" id="Manes.18G051200.1.v8.1">
    <property type="protein sequence ID" value="Manes.18G051200.1.v8.1.CDS"/>
    <property type="gene ID" value="Manes.18G051200.v8.1"/>
</dbReference>
<evidence type="ECO:0000313" key="2">
    <source>
        <dbReference type="EMBL" id="OAY23092.1"/>
    </source>
</evidence>
<sequence length="230" mass="26082">MASSLLTPTPKFQINRFKNQPSQLHRRPFLLAHPQRSPTCFMKIINPQFGETDKVKLQLSIAKERLWEATPDPVKEFPWRKAGDELLKRLMFIGQAALKWSLIAVFIFSSVSDVIFSISRNQELMIPVGLLIGCLITDYLKEILQEVIQASEDKGLNLVLASISCLFVLTKVISTYFAARAQVFLLHVANGGLLQVLWLWRQLLKENDEPTKENVFSSDQEPSLAADAKE</sequence>
<proteinExistence type="predicted"/>
<evidence type="ECO:0000313" key="3">
    <source>
        <dbReference type="Proteomes" id="UP000091857"/>
    </source>
</evidence>
<keyword evidence="3" id="KW-1185">Reference proteome</keyword>
<accession>A0A2C9U1K7</accession>
<protein>
    <submittedName>
        <fullName evidence="2">Uncharacterized protein</fullName>
    </submittedName>
</protein>
<dbReference type="STRING" id="3983.A0A2C9U1K7"/>
<dbReference type="PANTHER" id="PTHR36000">
    <property type="entry name" value="DEFECTIVE 1273 PROTEIN, PUTATIVE-RELATED"/>
    <property type="match status" value="1"/>
</dbReference>
<dbReference type="EMBL" id="CM004404">
    <property type="protein sequence ID" value="OAY23092.1"/>
    <property type="molecule type" value="Genomic_DNA"/>
</dbReference>
<dbReference type="PANTHER" id="PTHR36000:SF3">
    <property type="entry name" value="EMBRYO DEFECTIVE 1273"/>
    <property type="match status" value="1"/>
</dbReference>
<name>A0A2C9U1K7_MANES</name>
<feature type="region of interest" description="Disordered" evidence="1">
    <location>
        <begin position="211"/>
        <end position="230"/>
    </location>
</feature>
<organism evidence="2 3">
    <name type="scientific">Manihot esculenta</name>
    <name type="common">Cassava</name>
    <name type="synonym">Jatropha manihot</name>
    <dbReference type="NCBI Taxonomy" id="3983"/>
    <lineage>
        <taxon>Eukaryota</taxon>
        <taxon>Viridiplantae</taxon>
        <taxon>Streptophyta</taxon>
        <taxon>Embryophyta</taxon>
        <taxon>Tracheophyta</taxon>
        <taxon>Spermatophyta</taxon>
        <taxon>Magnoliopsida</taxon>
        <taxon>eudicotyledons</taxon>
        <taxon>Gunneridae</taxon>
        <taxon>Pentapetalae</taxon>
        <taxon>rosids</taxon>
        <taxon>fabids</taxon>
        <taxon>Malpighiales</taxon>
        <taxon>Euphorbiaceae</taxon>
        <taxon>Crotonoideae</taxon>
        <taxon>Manihoteae</taxon>
        <taxon>Manihot</taxon>
    </lineage>
</organism>
<reference evidence="3" key="1">
    <citation type="journal article" date="2016" name="Nat. Biotechnol.">
        <title>Sequencing wild and cultivated cassava and related species reveals extensive interspecific hybridization and genetic diversity.</title>
        <authorList>
            <person name="Bredeson J.V."/>
            <person name="Lyons J.B."/>
            <person name="Prochnik S.E."/>
            <person name="Wu G.A."/>
            <person name="Ha C.M."/>
            <person name="Edsinger-Gonzales E."/>
            <person name="Grimwood J."/>
            <person name="Schmutz J."/>
            <person name="Rabbi I.Y."/>
            <person name="Egesi C."/>
            <person name="Nauluvula P."/>
            <person name="Lebot V."/>
            <person name="Ndunguru J."/>
            <person name="Mkamilo G."/>
            <person name="Bart R.S."/>
            <person name="Setter T.L."/>
            <person name="Gleadow R.M."/>
            <person name="Kulakow P."/>
            <person name="Ferguson M.E."/>
            <person name="Rounsley S."/>
            <person name="Rokhsar D.S."/>
        </authorList>
    </citation>
    <scope>NUCLEOTIDE SEQUENCE [LARGE SCALE GENOMIC DNA]</scope>
    <source>
        <strain evidence="3">cv. AM560-2</strain>
    </source>
</reference>
<comment type="caution">
    <text evidence="2">The sequence shown here is derived from an EMBL/GenBank/DDBJ whole genome shotgun (WGS) entry which is preliminary data.</text>
</comment>
<evidence type="ECO:0000256" key="1">
    <source>
        <dbReference type="SAM" id="MobiDB-lite"/>
    </source>
</evidence>
<dbReference type="OMA" id="GCLMTDF"/>
<gene>
    <name evidence="2" type="ORF">MANES_18G051200v8</name>
</gene>
<dbReference type="OrthoDB" id="742048at2759"/>